<dbReference type="EMBL" id="FOMG01000038">
    <property type="protein sequence ID" value="SFD37641.1"/>
    <property type="molecule type" value="Genomic_DNA"/>
</dbReference>
<dbReference type="Pfam" id="PF00583">
    <property type="entry name" value="Acetyltransf_1"/>
    <property type="match status" value="1"/>
</dbReference>
<protein>
    <submittedName>
        <fullName evidence="2">Acetyltransferase (GNAT) family protein</fullName>
    </submittedName>
</protein>
<dbReference type="CDD" id="cd04301">
    <property type="entry name" value="NAT_SF"/>
    <property type="match status" value="1"/>
</dbReference>
<dbReference type="PROSITE" id="PS51186">
    <property type="entry name" value="GNAT"/>
    <property type="match status" value="1"/>
</dbReference>
<accession>A0A1I1RTS7</accession>
<dbReference type="RefSeq" id="WP_090094278.1">
    <property type="nucleotide sequence ID" value="NZ_FOMG01000038.1"/>
</dbReference>
<dbReference type="AlphaFoldDB" id="A0A1I1RTS7"/>
<feature type="domain" description="N-acetyltransferase" evidence="1">
    <location>
        <begin position="122"/>
        <end position="251"/>
    </location>
</feature>
<organism evidence="2 3">
    <name type="scientific">Clostridium uliginosum</name>
    <dbReference type="NCBI Taxonomy" id="119641"/>
    <lineage>
        <taxon>Bacteria</taxon>
        <taxon>Bacillati</taxon>
        <taxon>Bacillota</taxon>
        <taxon>Clostridia</taxon>
        <taxon>Eubacteriales</taxon>
        <taxon>Clostridiaceae</taxon>
        <taxon>Clostridium</taxon>
    </lineage>
</organism>
<dbReference type="GO" id="GO:0016747">
    <property type="term" value="F:acyltransferase activity, transferring groups other than amino-acyl groups"/>
    <property type="evidence" value="ECO:0007669"/>
    <property type="project" value="InterPro"/>
</dbReference>
<dbReference type="SUPFAM" id="SSF55729">
    <property type="entry name" value="Acyl-CoA N-acyltransferases (Nat)"/>
    <property type="match status" value="1"/>
</dbReference>
<gene>
    <name evidence="2" type="ORF">SAMN05421842_13823</name>
</gene>
<evidence type="ECO:0000259" key="1">
    <source>
        <dbReference type="PROSITE" id="PS51186"/>
    </source>
</evidence>
<dbReference type="InterPro" id="IPR000182">
    <property type="entry name" value="GNAT_dom"/>
</dbReference>
<dbReference type="Proteomes" id="UP000199263">
    <property type="component" value="Unassembled WGS sequence"/>
</dbReference>
<keyword evidence="2" id="KW-0808">Transferase</keyword>
<proteinExistence type="predicted"/>
<name>A0A1I1RTS7_9CLOT</name>
<dbReference type="InterPro" id="IPR016181">
    <property type="entry name" value="Acyl_CoA_acyltransferase"/>
</dbReference>
<evidence type="ECO:0000313" key="2">
    <source>
        <dbReference type="EMBL" id="SFD37641.1"/>
    </source>
</evidence>
<sequence>MYTKTEILQIAKAQLALDYNCQMSDFEKEKNTIVKNNLIDGRRIYDSDGCFFKILCFGNKAIISTSPIIIPWCDEKLLNRDAAWLFEYPKLRVIDKKLQEFGHEIADVHHYYLPNPNVSCIEPITSVKWYEYEDILQFENDDRFGEAFAFNKNYPDVLAVAAFDGDNIIGMAGASKDSKTMWQIGIDVLPEHRGRGIATNLVKLLKNEILKRGKIPFYGTVESHFHSQNTALSAGFFPAWAELYSKAKENEEH</sequence>
<dbReference type="STRING" id="119641.SAMN05421842_13823"/>
<dbReference type="Gene3D" id="3.40.630.30">
    <property type="match status" value="1"/>
</dbReference>
<evidence type="ECO:0000313" key="3">
    <source>
        <dbReference type="Proteomes" id="UP000199263"/>
    </source>
</evidence>
<dbReference type="OrthoDB" id="1689703at2"/>
<keyword evidence="3" id="KW-1185">Reference proteome</keyword>
<reference evidence="2 3" key="1">
    <citation type="submission" date="2016-10" db="EMBL/GenBank/DDBJ databases">
        <authorList>
            <person name="de Groot N.N."/>
        </authorList>
    </citation>
    <scope>NUCLEOTIDE SEQUENCE [LARGE SCALE GENOMIC DNA]</scope>
    <source>
        <strain evidence="2 3">DSM 12992</strain>
    </source>
</reference>